<dbReference type="InterPro" id="IPR035906">
    <property type="entry name" value="MetI-like_sf"/>
</dbReference>
<evidence type="ECO:0000256" key="2">
    <source>
        <dbReference type="ARBA" id="ARBA00022448"/>
    </source>
</evidence>
<evidence type="ECO:0000256" key="7">
    <source>
        <dbReference type="RuleBase" id="RU363032"/>
    </source>
</evidence>
<dbReference type="PANTHER" id="PTHR43163">
    <property type="entry name" value="DIPEPTIDE TRANSPORT SYSTEM PERMEASE PROTEIN DPPB-RELATED"/>
    <property type="match status" value="1"/>
</dbReference>
<feature type="transmembrane region" description="Helical" evidence="7">
    <location>
        <begin position="99"/>
        <end position="120"/>
    </location>
</feature>
<keyword evidence="2 7" id="KW-0813">Transport</keyword>
<evidence type="ECO:0000256" key="5">
    <source>
        <dbReference type="ARBA" id="ARBA00022989"/>
    </source>
</evidence>
<dbReference type="GO" id="GO:0071916">
    <property type="term" value="F:dipeptide transmembrane transporter activity"/>
    <property type="evidence" value="ECO:0007669"/>
    <property type="project" value="TreeGrafter"/>
</dbReference>
<dbReference type="RefSeq" id="WP_147846072.1">
    <property type="nucleotide sequence ID" value="NZ_VDUZ01000005.1"/>
</dbReference>
<reference evidence="9 10" key="1">
    <citation type="submission" date="2019-06" db="EMBL/GenBank/DDBJ databases">
        <title>New taxonomy in bacterial strain CC-CFT640, isolated from vineyard.</title>
        <authorList>
            <person name="Lin S.-Y."/>
            <person name="Tsai C.-F."/>
            <person name="Young C.-C."/>
        </authorList>
    </citation>
    <scope>NUCLEOTIDE SEQUENCE [LARGE SCALE GENOMIC DNA]</scope>
    <source>
        <strain evidence="9 10">CC-CFT640</strain>
    </source>
</reference>
<feature type="transmembrane region" description="Helical" evidence="7">
    <location>
        <begin position="7"/>
        <end position="25"/>
    </location>
</feature>
<gene>
    <name evidence="9" type="ORF">FHP25_06390</name>
</gene>
<dbReference type="InterPro" id="IPR000515">
    <property type="entry name" value="MetI-like"/>
</dbReference>
<evidence type="ECO:0000313" key="10">
    <source>
        <dbReference type="Proteomes" id="UP000321638"/>
    </source>
</evidence>
<accession>A0A5C8PSD4</accession>
<dbReference type="PROSITE" id="PS50928">
    <property type="entry name" value="ABC_TM1"/>
    <property type="match status" value="1"/>
</dbReference>
<sequence length="304" mass="32537">MDYVLQRLLHGVLTLLAVTIVVFLLSRLSGDPLSLILDPAATAADRAVELARLGLDRSYIDQYLIFLGNALGGDFGESIFYKAPAFSVFMQHLPATLELGVVAIAVSAAIAIPAGVVSAVRKGGILDTAAKAFALTGQSAPIFWIALMLVLVFSVVLGWLPTSGRGGLSHLVLPALTLGWYSNAFLMRVTRSSMLDVLDADYIRLARLEGLPERRIVWVHALKNAAGTIVTTLGLMTISLVTGAVVTETVFAWPGVGRLIVESIFHRDFPVVQAAVTVIAAIVILINLAVDLIFAWIDPRVRLG</sequence>
<comment type="similarity">
    <text evidence="7">Belongs to the binding-protein-dependent transport system permease family.</text>
</comment>
<protein>
    <submittedName>
        <fullName evidence="9">ABC transporter permease</fullName>
    </submittedName>
</protein>
<dbReference type="Pfam" id="PF00528">
    <property type="entry name" value="BPD_transp_1"/>
    <property type="match status" value="1"/>
</dbReference>
<dbReference type="Gene3D" id="1.10.3720.10">
    <property type="entry name" value="MetI-like"/>
    <property type="match status" value="1"/>
</dbReference>
<evidence type="ECO:0000256" key="6">
    <source>
        <dbReference type="ARBA" id="ARBA00023136"/>
    </source>
</evidence>
<evidence type="ECO:0000256" key="1">
    <source>
        <dbReference type="ARBA" id="ARBA00004651"/>
    </source>
</evidence>
<feature type="domain" description="ABC transmembrane type-1" evidence="8">
    <location>
        <begin position="93"/>
        <end position="294"/>
    </location>
</feature>
<keyword evidence="10" id="KW-1185">Reference proteome</keyword>
<comment type="subcellular location">
    <subcellularLocation>
        <location evidence="1 7">Cell membrane</location>
        <topology evidence="1 7">Multi-pass membrane protein</topology>
    </subcellularLocation>
</comment>
<comment type="caution">
    <text evidence="9">The sequence shown here is derived from an EMBL/GenBank/DDBJ whole genome shotgun (WGS) entry which is preliminary data.</text>
</comment>
<dbReference type="EMBL" id="VDUZ01000005">
    <property type="protein sequence ID" value="TXL79564.1"/>
    <property type="molecule type" value="Genomic_DNA"/>
</dbReference>
<keyword evidence="6 7" id="KW-0472">Membrane</keyword>
<evidence type="ECO:0000256" key="3">
    <source>
        <dbReference type="ARBA" id="ARBA00022475"/>
    </source>
</evidence>
<dbReference type="AlphaFoldDB" id="A0A5C8PSD4"/>
<evidence type="ECO:0000256" key="4">
    <source>
        <dbReference type="ARBA" id="ARBA00022692"/>
    </source>
</evidence>
<keyword evidence="3" id="KW-1003">Cell membrane</keyword>
<name>A0A5C8PSD4_9HYPH</name>
<keyword evidence="5 7" id="KW-1133">Transmembrane helix</keyword>
<dbReference type="CDD" id="cd06261">
    <property type="entry name" value="TM_PBP2"/>
    <property type="match status" value="1"/>
</dbReference>
<evidence type="ECO:0000259" key="8">
    <source>
        <dbReference type="PROSITE" id="PS50928"/>
    </source>
</evidence>
<dbReference type="SUPFAM" id="SSF161098">
    <property type="entry name" value="MetI-like"/>
    <property type="match status" value="1"/>
</dbReference>
<feature type="transmembrane region" description="Helical" evidence="7">
    <location>
        <begin position="167"/>
        <end position="186"/>
    </location>
</feature>
<dbReference type="GO" id="GO:0005886">
    <property type="term" value="C:plasma membrane"/>
    <property type="evidence" value="ECO:0007669"/>
    <property type="project" value="UniProtKB-SubCell"/>
</dbReference>
<feature type="transmembrane region" description="Helical" evidence="7">
    <location>
        <begin position="225"/>
        <end position="251"/>
    </location>
</feature>
<feature type="transmembrane region" description="Helical" evidence="7">
    <location>
        <begin position="271"/>
        <end position="297"/>
    </location>
</feature>
<evidence type="ECO:0000313" key="9">
    <source>
        <dbReference type="EMBL" id="TXL79564.1"/>
    </source>
</evidence>
<organism evidence="9 10">
    <name type="scientific">Vineibacter terrae</name>
    <dbReference type="NCBI Taxonomy" id="2586908"/>
    <lineage>
        <taxon>Bacteria</taxon>
        <taxon>Pseudomonadati</taxon>
        <taxon>Pseudomonadota</taxon>
        <taxon>Alphaproteobacteria</taxon>
        <taxon>Hyphomicrobiales</taxon>
        <taxon>Vineibacter</taxon>
    </lineage>
</organism>
<keyword evidence="4 7" id="KW-0812">Transmembrane</keyword>
<dbReference type="OrthoDB" id="7834831at2"/>
<dbReference type="Proteomes" id="UP000321638">
    <property type="component" value="Unassembled WGS sequence"/>
</dbReference>
<proteinExistence type="inferred from homology"/>
<dbReference type="PANTHER" id="PTHR43163:SF6">
    <property type="entry name" value="DIPEPTIDE TRANSPORT SYSTEM PERMEASE PROTEIN DPPB-RELATED"/>
    <property type="match status" value="1"/>
</dbReference>
<feature type="transmembrane region" description="Helical" evidence="7">
    <location>
        <begin position="141"/>
        <end position="161"/>
    </location>
</feature>